<dbReference type="InterPro" id="IPR011944">
    <property type="entry name" value="Steroid_delta5-4_isomerase"/>
</dbReference>
<dbReference type="SUPFAM" id="SSF54427">
    <property type="entry name" value="NTF2-like"/>
    <property type="match status" value="1"/>
</dbReference>
<dbReference type="EMBL" id="CP048882">
    <property type="protein sequence ID" value="QPP10919.1"/>
    <property type="molecule type" value="Genomic_DNA"/>
</dbReference>
<dbReference type="NCBIfam" id="TIGR02246">
    <property type="entry name" value="SgcJ/EcaC family oxidoreductase"/>
    <property type="match status" value="1"/>
</dbReference>
<evidence type="ECO:0000313" key="3">
    <source>
        <dbReference type="EMBL" id="QPP10919.1"/>
    </source>
</evidence>
<organism evidence="3 4">
    <name type="scientific">Streptomyces bathyalis</name>
    <dbReference type="NCBI Taxonomy" id="2710756"/>
    <lineage>
        <taxon>Bacteria</taxon>
        <taxon>Bacillati</taxon>
        <taxon>Actinomycetota</taxon>
        <taxon>Actinomycetes</taxon>
        <taxon>Kitasatosporales</taxon>
        <taxon>Streptomycetaceae</taxon>
        <taxon>Streptomyces</taxon>
    </lineage>
</organism>
<dbReference type="AlphaFoldDB" id="A0A7T1TDD7"/>
<reference evidence="4" key="1">
    <citation type="submission" date="2020-02" db="EMBL/GenBank/DDBJ databases">
        <title>Streptomyces sp. ASO4wet.</title>
        <authorList>
            <person name="Risdian C."/>
            <person name="Landwehr W."/>
            <person name="Schupp P."/>
            <person name="Wink J."/>
        </authorList>
    </citation>
    <scope>NUCLEOTIDE SEQUENCE [LARGE SCALE GENOMIC DNA]</scope>
    <source>
        <strain evidence="4">ASO4wet</strain>
    </source>
</reference>
<feature type="region of interest" description="Disordered" evidence="1">
    <location>
        <begin position="141"/>
        <end position="160"/>
    </location>
</feature>
<dbReference type="Proteomes" id="UP000595046">
    <property type="component" value="Chromosome"/>
</dbReference>
<proteinExistence type="predicted"/>
<feature type="domain" description="SnoaL-like" evidence="2">
    <location>
        <begin position="28"/>
        <end position="149"/>
    </location>
</feature>
<gene>
    <name evidence="3" type="ORF">G4Z16_22780</name>
</gene>
<sequence>MSYGHRPGQHSYATDPEGASVADDEKQIRDLIERWAKAVHEGDMDGVLDAHADDIVMYDVPPPDDGIRGIERYRASWPPFFDWQRQGACFEIVSLDVTAGADVAFAHALLRCGTEQELREDPANRLRMTIGLRKENGRWTVSHEHHSFPHKDLGPGDQEK</sequence>
<dbReference type="Pfam" id="PF13474">
    <property type="entry name" value="SnoaL_3"/>
    <property type="match status" value="1"/>
</dbReference>
<protein>
    <submittedName>
        <fullName evidence="3">SgcJ/EcaC family oxidoreductase</fullName>
    </submittedName>
</protein>
<dbReference type="InterPro" id="IPR032710">
    <property type="entry name" value="NTF2-like_dom_sf"/>
</dbReference>
<evidence type="ECO:0000259" key="2">
    <source>
        <dbReference type="Pfam" id="PF13474"/>
    </source>
</evidence>
<name>A0A7T1TDD7_9ACTN</name>
<keyword evidence="4" id="KW-1185">Reference proteome</keyword>
<dbReference type="InterPro" id="IPR037401">
    <property type="entry name" value="SnoaL-like"/>
</dbReference>
<feature type="region of interest" description="Disordered" evidence="1">
    <location>
        <begin position="1"/>
        <end position="24"/>
    </location>
</feature>
<accession>A0A7T1TDD7</accession>
<dbReference type="Gene3D" id="3.10.450.50">
    <property type="match status" value="1"/>
</dbReference>
<evidence type="ECO:0000313" key="4">
    <source>
        <dbReference type="Proteomes" id="UP000595046"/>
    </source>
</evidence>
<evidence type="ECO:0000256" key="1">
    <source>
        <dbReference type="SAM" id="MobiDB-lite"/>
    </source>
</evidence>
<dbReference type="KEGG" id="sbat:G4Z16_22780"/>